<proteinExistence type="predicted"/>
<sequence length="365" mass="35706">MPGLAISLATALCSCGTSTGAAPQQVALGAVTSVTPSATGVPNAVATVGSYEFVSVQGTGQIFTYNVSTGAQVFASVYATPCKDPSGMVVTAIGGVNVLAVVCYDTGSLVTLTINGDGSLTALGSVGGLGTPYPGTALSGTDVLIPIFGKNLVSNGGVAKVSIATPAAPAITGMTTLASPVAGGYANPGFVTLANGYIYVAAGSESLPVDQSSTIQVVNEATMTLVGSPLTVAHSPQQIAVANGVAFVTFYDAAQLESIDVSNPASMKVLGVAPLTASGSAGGSSTGAAACNAIPVAMIGTNLYAGCYDQATVQRLDVSDPTAIKVLQNVSGIVNPQRLVVDGAALLVPSAQAGGAVYRIGLGAP</sequence>
<dbReference type="InterPro" id="IPR015943">
    <property type="entry name" value="WD40/YVTN_repeat-like_dom_sf"/>
</dbReference>
<reference evidence="2 3" key="1">
    <citation type="submission" date="2017-06" db="EMBL/GenBank/DDBJ databases">
        <authorList>
            <person name="Kim H.J."/>
            <person name="Triplett B.A."/>
        </authorList>
    </citation>
    <scope>NUCLEOTIDE SEQUENCE [LARGE SCALE GENOMIC DNA]</scope>
    <source>
        <strain evidence="2 3">DSM 18704</strain>
    </source>
</reference>
<dbReference type="SUPFAM" id="SSF63825">
    <property type="entry name" value="YWTD domain"/>
    <property type="match status" value="1"/>
</dbReference>
<evidence type="ECO:0000313" key="2">
    <source>
        <dbReference type="EMBL" id="SNS26758.1"/>
    </source>
</evidence>
<feature type="signal peptide" evidence="1">
    <location>
        <begin position="1"/>
        <end position="21"/>
    </location>
</feature>
<dbReference type="Proteomes" id="UP000198356">
    <property type="component" value="Unassembled WGS sequence"/>
</dbReference>
<dbReference type="EMBL" id="FZOU01000001">
    <property type="protein sequence ID" value="SNS26758.1"/>
    <property type="molecule type" value="Genomic_DNA"/>
</dbReference>
<keyword evidence="1" id="KW-0732">Signal</keyword>
<protein>
    <recommendedName>
        <fullName evidence="4">LVIVD repeat-containing protein</fullName>
    </recommendedName>
</protein>
<evidence type="ECO:0000256" key="1">
    <source>
        <dbReference type="SAM" id="SignalP"/>
    </source>
</evidence>
<evidence type="ECO:0000313" key="3">
    <source>
        <dbReference type="Proteomes" id="UP000198356"/>
    </source>
</evidence>
<keyword evidence="3" id="KW-1185">Reference proteome</keyword>
<evidence type="ECO:0008006" key="4">
    <source>
        <dbReference type="Google" id="ProtNLM"/>
    </source>
</evidence>
<name>A0A239D3Z0_9BACT</name>
<accession>A0A239D3Z0</accession>
<dbReference type="AlphaFoldDB" id="A0A239D3Z0"/>
<dbReference type="Gene3D" id="2.130.10.10">
    <property type="entry name" value="YVTN repeat-like/Quinoprotein amine dehydrogenase"/>
    <property type="match status" value="1"/>
</dbReference>
<gene>
    <name evidence="2" type="ORF">SAMN05421770_101263</name>
</gene>
<feature type="chain" id="PRO_5012150371" description="LVIVD repeat-containing protein" evidence="1">
    <location>
        <begin position="22"/>
        <end position="365"/>
    </location>
</feature>
<organism evidence="2 3">
    <name type="scientific">Granulicella rosea</name>
    <dbReference type="NCBI Taxonomy" id="474952"/>
    <lineage>
        <taxon>Bacteria</taxon>
        <taxon>Pseudomonadati</taxon>
        <taxon>Acidobacteriota</taxon>
        <taxon>Terriglobia</taxon>
        <taxon>Terriglobales</taxon>
        <taxon>Acidobacteriaceae</taxon>
        <taxon>Granulicella</taxon>
    </lineage>
</organism>